<dbReference type="InterPro" id="IPR005821">
    <property type="entry name" value="Ion_trans_dom"/>
</dbReference>
<feature type="compositionally biased region" description="Low complexity" evidence="14">
    <location>
        <begin position="119"/>
        <end position="143"/>
    </location>
</feature>
<feature type="compositionally biased region" description="Gly residues" evidence="14">
    <location>
        <begin position="144"/>
        <end position="153"/>
    </location>
</feature>
<dbReference type="FunFam" id="1.20.120.350:FF:000009">
    <property type="entry name" value="Voltage-dependent T-type calcium channel subunit alpha"/>
    <property type="match status" value="1"/>
</dbReference>
<feature type="region of interest" description="Disordered" evidence="14">
    <location>
        <begin position="1362"/>
        <end position="1390"/>
    </location>
</feature>
<dbReference type="GO" id="GO:0098703">
    <property type="term" value="P:calcium ion import across plasma membrane"/>
    <property type="evidence" value="ECO:0007669"/>
    <property type="project" value="TreeGrafter"/>
</dbReference>
<evidence type="ECO:0000256" key="13">
    <source>
        <dbReference type="ARBA" id="ARBA00023303"/>
    </source>
</evidence>
<feature type="compositionally biased region" description="Basic and acidic residues" evidence="14">
    <location>
        <begin position="155"/>
        <end position="170"/>
    </location>
</feature>
<evidence type="ECO:0000256" key="9">
    <source>
        <dbReference type="ARBA" id="ARBA00022989"/>
    </source>
</evidence>
<feature type="region of interest" description="Disordered" evidence="14">
    <location>
        <begin position="104"/>
        <end position="180"/>
    </location>
</feature>
<feature type="compositionally biased region" description="Basic and acidic residues" evidence="14">
    <location>
        <begin position="333"/>
        <end position="346"/>
    </location>
</feature>
<evidence type="ECO:0000313" key="18">
    <source>
        <dbReference type="EMBL" id="CAE0499988.1"/>
    </source>
</evidence>
<evidence type="ECO:0000256" key="14">
    <source>
        <dbReference type="SAM" id="MobiDB-lite"/>
    </source>
</evidence>
<feature type="region of interest" description="Disordered" evidence="14">
    <location>
        <begin position="333"/>
        <end position="426"/>
    </location>
</feature>
<feature type="region of interest" description="Disordered" evidence="14">
    <location>
        <begin position="204"/>
        <end position="239"/>
    </location>
</feature>
<keyword evidence="7" id="KW-0106">Calcium</keyword>
<feature type="transmembrane region" description="Helical" evidence="15">
    <location>
        <begin position="612"/>
        <end position="631"/>
    </location>
</feature>
<dbReference type="InterPro" id="IPR027359">
    <property type="entry name" value="Volt_channel_dom_sf"/>
</dbReference>
<evidence type="ECO:0000256" key="11">
    <source>
        <dbReference type="ARBA" id="ARBA00023136"/>
    </source>
</evidence>
<feature type="transmembrane region" description="Helical" evidence="15">
    <location>
        <begin position="750"/>
        <end position="775"/>
    </location>
</feature>
<evidence type="ECO:0000256" key="4">
    <source>
        <dbReference type="ARBA" id="ARBA00022673"/>
    </source>
</evidence>
<dbReference type="EMBL" id="HBIP01025032">
    <property type="protein sequence ID" value="CAE0499988.1"/>
    <property type="molecule type" value="Transcribed_RNA"/>
</dbReference>
<dbReference type="Gene3D" id="1.20.120.350">
    <property type="entry name" value="Voltage-gated potassium channels. Chain C"/>
    <property type="match status" value="2"/>
</dbReference>
<evidence type="ECO:0000256" key="6">
    <source>
        <dbReference type="ARBA" id="ARBA00022737"/>
    </source>
</evidence>
<keyword evidence="2" id="KW-0813">Transport</keyword>
<evidence type="ECO:0000259" key="17">
    <source>
        <dbReference type="Pfam" id="PF16905"/>
    </source>
</evidence>
<proteinExistence type="predicted"/>
<name>A0A7S3R1Y3_DUNTE</name>
<keyword evidence="4" id="KW-0107">Calcium channel</keyword>
<dbReference type="Pfam" id="PF00520">
    <property type="entry name" value="Ion_trans"/>
    <property type="match status" value="2"/>
</dbReference>
<keyword evidence="3" id="KW-0109">Calcium transport</keyword>
<keyword evidence="9 15" id="KW-1133">Transmembrane helix</keyword>
<evidence type="ECO:0000256" key="7">
    <source>
        <dbReference type="ARBA" id="ARBA00022837"/>
    </source>
</evidence>
<dbReference type="GO" id="GO:0005891">
    <property type="term" value="C:voltage-gated calcium channel complex"/>
    <property type="evidence" value="ECO:0007669"/>
    <property type="project" value="TreeGrafter"/>
</dbReference>
<keyword evidence="5 15" id="KW-0812">Transmembrane</keyword>
<evidence type="ECO:0000256" key="2">
    <source>
        <dbReference type="ARBA" id="ARBA00022448"/>
    </source>
</evidence>
<dbReference type="SUPFAM" id="SSF81324">
    <property type="entry name" value="Voltage-gated potassium channels"/>
    <property type="match status" value="2"/>
</dbReference>
<feature type="domain" description="Voltage-dependent L-type calcium channel IQ-associated" evidence="17">
    <location>
        <begin position="1134"/>
        <end position="1187"/>
    </location>
</feature>
<feature type="transmembrane region" description="Helical" evidence="15">
    <location>
        <begin position="867"/>
        <end position="893"/>
    </location>
</feature>
<feature type="transmembrane region" description="Helical" evidence="15">
    <location>
        <begin position="837"/>
        <end position="855"/>
    </location>
</feature>
<evidence type="ECO:0000256" key="10">
    <source>
        <dbReference type="ARBA" id="ARBA00023065"/>
    </source>
</evidence>
<dbReference type="InterPro" id="IPR050599">
    <property type="entry name" value="VDCC_alpha-1_subunit"/>
</dbReference>
<evidence type="ECO:0000256" key="5">
    <source>
        <dbReference type="ARBA" id="ARBA00022692"/>
    </source>
</evidence>
<keyword evidence="8" id="KW-0851">Voltage-gated channel</keyword>
<evidence type="ECO:0000256" key="3">
    <source>
        <dbReference type="ARBA" id="ARBA00022568"/>
    </source>
</evidence>
<feature type="transmembrane region" description="Helical" evidence="15">
    <location>
        <begin position="957"/>
        <end position="981"/>
    </location>
</feature>
<feature type="region of interest" description="Disordered" evidence="14">
    <location>
        <begin position="1434"/>
        <end position="1453"/>
    </location>
</feature>
<feature type="transmembrane region" description="Helical" evidence="15">
    <location>
        <begin position="1089"/>
        <end position="1112"/>
    </location>
</feature>
<dbReference type="Gene3D" id="1.10.287.70">
    <property type="match status" value="2"/>
</dbReference>
<feature type="domain" description="Ion transport" evidence="16">
    <location>
        <begin position="833"/>
        <end position="1121"/>
    </location>
</feature>
<reference evidence="18" key="1">
    <citation type="submission" date="2021-01" db="EMBL/GenBank/DDBJ databases">
        <authorList>
            <person name="Corre E."/>
            <person name="Pelletier E."/>
            <person name="Niang G."/>
            <person name="Scheremetjew M."/>
            <person name="Finn R."/>
            <person name="Kale V."/>
            <person name="Holt S."/>
            <person name="Cochrane G."/>
            <person name="Meng A."/>
            <person name="Brown T."/>
            <person name="Cohen L."/>
        </authorList>
    </citation>
    <scope>NUCLEOTIDE SEQUENCE</scope>
    <source>
        <strain evidence="18">CCMP1320</strain>
    </source>
</reference>
<dbReference type="PANTHER" id="PTHR45628:SF7">
    <property type="entry name" value="VOLTAGE-DEPENDENT CALCIUM CHANNEL TYPE A SUBUNIT ALPHA-1"/>
    <property type="match status" value="1"/>
</dbReference>
<comment type="subcellular location">
    <subcellularLocation>
        <location evidence="1">Membrane</location>
        <topology evidence="1">Multi-pass membrane protein</topology>
    </subcellularLocation>
</comment>
<evidence type="ECO:0000256" key="8">
    <source>
        <dbReference type="ARBA" id="ARBA00022882"/>
    </source>
</evidence>
<keyword evidence="6" id="KW-0677">Repeat</keyword>
<keyword evidence="13" id="KW-0407">Ion channel</keyword>
<dbReference type="Gene3D" id="1.10.238.10">
    <property type="entry name" value="EF-hand"/>
    <property type="match status" value="1"/>
</dbReference>
<feature type="transmembrane region" description="Helical" evidence="15">
    <location>
        <begin position="546"/>
        <end position="566"/>
    </location>
</feature>
<keyword evidence="12" id="KW-0325">Glycoprotein</keyword>
<evidence type="ECO:0000259" key="16">
    <source>
        <dbReference type="Pfam" id="PF00520"/>
    </source>
</evidence>
<evidence type="ECO:0000256" key="12">
    <source>
        <dbReference type="ARBA" id="ARBA00023180"/>
    </source>
</evidence>
<accession>A0A7S3R1Y3</accession>
<protein>
    <submittedName>
        <fullName evidence="18">Uncharacterized protein</fullName>
    </submittedName>
</protein>
<keyword evidence="10" id="KW-0406">Ion transport</keyword>
<dbReference type="GO" id="GO:0008331">
    <property type="term" value="F:high voltage-gated calcium channel activity"/>
    <property type="evidence" value="ECO:0007669"/>
    <property type="project" value="TreeGrafter"/>
</dbReference>
<dbReference type="PANTHER" id="PTHR45628">
    <property type="entry name" value="VOLTAGE-DEPENDENT CALCIUM CHANNEL TYPE A SUBUNIT ALPHA-1"/>
    <property type="match status" value="1"/>
</dbReference>
<dbReference type="InterPro" id="IPR031649">
    <property type="entry name" value="GPHH_dom"/>
</dbReference>
<feature type="region of interest" description="Disordered" evidence="14">
    <location>
        <begin position="1"/>
        <end position="45"/>
    </location>
</feature>
<feature type="compositionally biased region" description="Low complexity" evidence="14">
    <location>
        <begin position="33"/>
        <end position="45"/>
    </location>
</feature>
<evidence type="ECO:0000256" key="1">
    <source>
        <dbReference type="ARBA" id="ARBA00004141"/>
    </source>
</evidence>
<sequence length="1490" mass="161738">MAPADTTPLPPGVSGLTHLGPSNPESSSVLGNAAPGLTAPAHTAPAHDAMPVSIDVHGNDNVQSSNVLEATGDAQEADATGVARSGVSAAHAVTIFGDGGGASAANVADAETQQHVSGPPQAQPQQHSSAQDAAQPVQPAVAADGGGGGGCGHAGRTEDGAGAEAHHCEGLEGSGGHDTSQEQLWKDVGVLLKETPITFEESTVDEEGAGTSAQQQNGPAPNAPPTENEGPAKAPRSRASTIVKYASTLWMMVGGGSSAGSTARSRQAQGTWVDGEEWIPEDCSDAPPTTHRSTSTIAAFTSPRTGGRLLHRVGEVGRQLRNNANMLWANAMKEPHERHGRERSSVDDDQWLGGQEPEEEGHSFTYTEKSMGSMWADDNDDEDVGTKHAAPFDPYSKDAMSRNAKLAETQPDLSRPSVGRRTLSERNALRRGSLGHARGRLERNVRDVLRGNSLFCLRPSNPFRIFCARVTSHRWFEAFIIGVVICSCVLLSFETLSLDPNSSRGKAVHNLDRAVTAIFTIEVIMKVIAFGLFFNGSRSYLRSGWNVVDAFVVAISLVVNAVEATYEGHHLMWLGALRALRGLRMLRAACKIPGVQVVVTALRRLLPDLTNVLAVGLLFYYIFSVLSVVLLKGTMHYCMEEGDTRVPLDPYYLVPSGQSIDKAWCQDSDPMFAPPRQINTSHYHSTLGVEVPAWNLSTIWTRDLRRFDNVVTGIWVLYQMALIENWSGTMIATMNTVDINQQPIRDANQYIGLLYVLFMIVGSLSIINLVVGVSINKFNEMKSENDGRSPLITPEQHHWLSVQQMLSSTTIEERHLPPENVVRRVAHTVTYNRFTEAFIVFVIVCNTIIMLFAHYNMSSQWEMAINYTNIIVTAIFVVEMLLKILAVGLPVYLRSGWNKLDIVVTSLSILNVLFEQLADDEAGSSTRFLPVLRTLRVARVFRLVKSAKGMRKLLNTLYWSIPATLNVALVLSMFIYLWIIVGMNLFGNLRLRDTEAGINRHANFAHFPAAMLTMLRILSSEEWNYVMEDAMQLEDCYMVKRDVSATVDGTERFAEAGQYLDMVNDKDFIAQLPRDAWEDRCSIDPMLAVLYFCIYMLVCVFIMLQLVVGVIVDNIEQAENQDQMAITQNDVLDFVRVWEQLDPYGTSYIDVRQLTTLITTVPPPLGVKGQPHMLKRAQRIILSTDMPLRQGKLSVHFMEVLHALAGLVAGAEVPAEEEIRLQRHLAKCTPKGHAQFSASHAYAAMAVTSAIKGFLAREKLLEEMEAEGTLFAACEDGTLMSPHGATDPTSPALSTLFSPHSYGSSAPFSPHVARSSASGVSAPFAPHVWLGSSARISPRIKPSASSISGRAHELASLLQNDSDLSKPLSPRVRIALPPGASPRQLRGSPSGHMTAREILTARGILPARVSPLSPTGGSGALTAREILTARGTLTARGNPLSPTAGGVGAPTPRPTLAGKAAMPSLRRDGGLRPTTTALQGFLQPVIAERG</sequence>
<feature type="transmembrane region" description="Helical" evidence="15">
    <location>
        <begin position="514"/>
        <end position="534"/>
    </location>
</feature>
<keyword evidence="11 15" id="KW-0472">Membrane</keyword>
<evidence type="ECO:0000256" key="15">
    <source>
        <dbReference type="SAM" id="Phobius"/>
    </source>
</evidence>
<feature type="domain" description="Ion transport" evidence="16">
    <location>
        <begin position="473"/>
        <end position="784"/>
    </location>
</feature>
<organism evidence="18">
    <name type="scientific">Dunaliella tertiolecta</name>
    <name type="common">Green alga</name>
    <dbReference type="NCBI Taxonomy" id="3047"/>
    <lineage>
        <taxon>Eukaryota</taxon>
        <taxon>Viridiplantae</taxon>
        <taxon>Chlorophyta</taxon>
        <taxon>core chlorophytes</taxon>
        <taxon>Chlorophyceae</taxon>
        <taxon>CS clade</taxon>
        <taxon>Chlamydomonadales</taxon>
        <taxon>Dunaliellaceae</taxon>
        <taxon>Dunaliella</taxon>
    </lineage>
</organism>
<gene>
    <name evidence="18" type="ORF">DTER00134_LOCUS15061</name>
</gene>
<dbReference type="Pfam" id="PF16905">
    <property type="entry name" value="GPHH"/>
    <property type="match status" value="1"/>
</dbReference>